<name>A0A0A8Y7Y3_ARUDO</name>
<sequence>MSPYLDFSLLTDHRYLFLF</sequence>
<organism evidence="1">
    <name type="scientific">Arundo donax</name>
    <name type="common">Giant reed</name>
    <name type="synonym">Donax arundinaceus</name>
    <dbReference type="NCBI Taxonomy" id="35708"/>
    <lineage>
        <taxon>Eukaryota</taxon>
        <taxon>Viridiplantae</taxon>
        <taxon>Streptophyta</taxon>
        <taxon>Embryophyta</taxon>
        <taxon>Tracheophyta</taxon>
        <taxon>Spermatophyta</taxon>
        <taxon>Magnoliopsida</taxon>
        <taxon>Liliopsida</taxon>
        <taxon>Poales</taxon>
        <taxon>Poaceae</taxon>
        <taxon>PACMAD clade</taxon>
        <taxon>Arundinoideae</taxon>
        <taxon>Arundineae</taxon>
        <taxon>Arundo</taxon>
    </lineage>
</organism>
<proteinExistence type="predicted"/>
<reference evidence="1" key="1">
    <citation type="submission" date="2014-09" db="EMBL/GenBank/DDBJ databases">
        <authorList>
            <person name="Magalhaes I.L.F."/>
            <person name="Oliveira U."/>
            <person name="Santos F.R."/>
            <person name="Vidigal T.H.D.A."/>
            <person name="Brescovit A.D."/>
            <person name="Santos A.J."/>
        </authorList>
    </citation>
    <scope>NUCLEOTIDE SEQUENCE</scope>
    <source>
        <tissue evidence="1">Shoot tissue taken approximately 20 cm above the soil surface</tissue>
    </source>
</reference>
<evidence type="ECO:0000313" key="1">
    <source>
        <dbReference type="EMBL" id="JAD19837.1"/>
    </source>
</evidence>
<dbReference type="AlphaFoldDB" id="A0A0A8Y7Y3"/>
<dbReference type="EMBL" id="GBRH01278058">
    <property type="protein sequence ID" value="JAD19837.1"/>
    <property type="molecule type" value="Transcribed_RNA"/>
</dbReference>
<reference evidence="1" key="2">
    <citation type="journal article" date="2015" name="Data Brief">
        <title>Shoot transcriptome of the giant reed, Arundo donax.</title>
        <authorList>
            <person name="Barrero R.A."/>
            <person name="Guerrero F.D."/>
            <person name="Moolhuijzen P."/>
            <person name="Goolsby J.A."/>
            <person name="Tidwell J."/>
            <person name="Bellgard S.E."/>
            <person name="Bellgard M.I."/>
        </authorList>
    </citation>
    <scope>NUCLEOTIDE SEQUENCE</scope>
    <source>
        <tissue evidence="1">Shoot tissue taken approximately 20 cm above the soil surface</tissue>
    </source>
</reference>
<accession>A0A0A8Y7Y3</accession>
<protein>
    <submittedName>
        <fullName evidence="1">Uncharacterized protein</fullName>
    </submittedName>
</protein>